<dbReference type="PATRIC" id="fig|1127699.3.peg.1989"/>
<comment type="similarity">
    <text evidence="1">Belongs to the TonB-dependent receptor family.</text>
</comment>
<dbReference type="InterPro" id="IPR012910">
    <property type="entry name" value="Plug_dom"/>
</dbReference>
<comment type="caution">
    <text evidence="3">The sequence shown here is derived from an EMBL/GenBank/DDBJ whole genome shotgun (WGS) entry which is preliminary data.</text>
</comment>
<sequence length="1019" mass="114686">MQDGNHKNDTNMKRTIVTLLCTMCLLSNYIAAQTQRMKVISGIVRAEDGNPLSGVLVSTPDKIGFSAISNKDGQFLMEIPESENTIICRSIGYKDENITLVSGKAIDIVLQTDFAQQDVELETALLQKSRKGSYTGAISTVQGDELVKTPNSGFSATLIGRLAGFFAIQHTNTPADDAITMYIRGLNSINGNTPLVVLDGIPAPLFDMNTLDVNTIRSISILKDAAAKALYGPRASSGVILITTKRGEQGRNKIDINIDYSLQEATQRPQTVDTGDYARMRNQALINDGKSPLYSLYEIATFTDGSIPGHNWYDEFVNKLASMQRYNVNVNGGNNRVKYLVNAGYLHQNSLINSIKQENYDPAFKLHRFNVLANIDVALHKYINCSLSTNTTIDRINQGYNNIGSIMNSIYQMAPTVEGPIDSKGNIVTTEYNEHPTYGMINRTGYSHATGVNLNVAYGMNVDMGFLLRGLSIRGIVGYEANYNGTIYGATDYLRYSSTGHNLFGTHTEQPLSLTKEANMRYFISFQGLINYNRIWDKKHEIDAFIGYFNENMIKNGDLPYDRLSLSGHFKYGYKSRYYLQGDFTYYGTEQFRPGNRFKFFPTISAAWVVSNETFLKDARWLSSLKLRASMGWLGNDQLSDKRFLYATDIRYRLAGYLLSNYYAAQATEGMQGNPNIFYEKSFQQNYGIDLTLFNAFGLTFDYWKTKQTDMAVQDHSISAIRGITSENLPYENLGQMENKGFDAELSYFKKMKSGLTLTVKGNMGYNRNIVLDVRELNRAGSGYYYPYRKTGYAVGQRFGYLIDYSNGNGYYNSQTEINQRGLRFSGISPRPGDFMYQDLNNDGIIDERDLAPADNTQALPTFAYGGSIQIEYKDFDFYLQLQGVSGTAAFYGGCGIYENAYQGVYTDLHRTAWTPERYANNESIGYPALTTGSSSSLAPNNFFYSKNNYMRIKNLVIGYTLPQTWAGKLKMEKIRFYLSGSNLLTFTSLKFKHLDPEQFAYASYPLYRTFNIGLNLKF</sequence>
<dbReference type="NCBIfam" id="TIGR04056">
    <property type="entry name" value="OMP_RagA_SusC"/>
    <property type="match status" value="1"/>
</dbReference>
<comment type="subcellular location">
    <subcellularLocation>
        <location evidence="1">Cell outer membrane</location>
        <topology evidence="1">Multi-pass membrane protein</topology>
    </subcellularLocation>
</comment>
<keyword evidence="3" id="KW-0675">Receptor</keyword>
<dbReference type="HOGENOM" id="CLU_004317_1_0_10"/>
<dbReference type="NCBIfam" id="TIGR04057">
    <property type="entry name" value="SusC_RagA_signa"/>
    <property type="match status" value="1"/>
</dbReference>
<dbReference type="InterPro" id="IPR018247">
    <property type="entry name" value="EF_Hand_1_Ca_BS"/>
</dbReference>
<dbReference type="Pfam" id="PF07715">
    <property type="entry name" value="Plug"/>
    <property type="match status" value="1"/>
</dbReference>
<dbReference type="InterPro" id="IPR023996">
    <property type="entry name" value="TonB-dep_OMP_SusC/RagA"/>
</dbReference>
<dbReference type="EMBL" id="AMEP01000142">
    <property type="protein sequence ID" value="EKX97258.1"/>
    <property type="molecule type" value="Genomic_DNA"/>
</dbReference>
<dbReference type="AlphaFoldDB" id="L1N177"/>
<accession>L1N177</accession>
<keyword evidence="1" id="KW-0813">Transport</keyword>
<keyword evidence="1" id="KW-0472">Membrane</keyword>
<organism evidence="3 4">
    <name type="scientific">Hoylesella saccharolytica F0055</name>
    <dbReference type="NCBI Taxonomy" id="1127699"/>
    <lineage>
        <taxon>Bacteria</taxon>
        <taxon>Pseudomonadati</taxon>
        <taxon>Bacteroidota</taxon>
        <taxon>Bacteroidia</taxon>
        <taxon>Bacteroidales</taxon>
        <taxon>Prevotellaceae</taxon>
        <taxon>Hoylesella</taxon>
    </lineage>
</organism>
<keyword evidence="1" id="KW-0998">Cell outer membrane</keyword>
<reference evidence="3 4" key="1">
    <citation type="submission" date="2012-05" db="EMBL/GenBank/DDBJ databases">
        <authorList>
            <person name="Weinstock G."/>
            <person name="Sodergren E."/>
            <person name="Lobos E.A."/>
            <person name="Fulton L."/>
            <person name="Fulton R."/>
            <person name="Courtney L."/>
            <person name="Fronick C."/>
            <person name="O'Laughlin M."/>
            <person name="Godfrey J."/>
            <person name="Wilson R.M."/>
            <person name="Miner T."/>
            <person name="Farmer C."/>
            <person name="Delehaunty K."/>
            <person name="Cordes M."/>
            <person name="Minx P."/>
            <person name="Tomlinson C."/>
            <person name="Chen J."/>
            <person name="Wollam A."/>
            <person name="Pepin K.H."/>
            <person name="Bhonagiri V."/>
            <person name="Zhang X."/>
            <person name="Suruliraj S."/>
            <person name="Warren W."/>
            <person name="Mitreva M."/>
            <person name="Mardis E.R."/>
            <person name="Wilson R.K."/>
        </authorList>
    </citation>
    <scope>NUCLEOTIDE SEQUENCE [LARGE SCALE GENOMIC DNA]</scope>
    <source>
        <strain evidence="3 4">F0055</strain>
    </source>
</reference>
<evidence type="ECO:0000313" key="3">
    <source>
        <dbReference type="EMBL" id="EKX97258.1"/>
    </source>
</evidence>
<evidence type="ECO:0000256" key="1">
    <source>
        <dbReference type="PROSITE-ProRule" id="PRU01360"/>
    </source>
</evidence>
<dbReference type="Gene3D" id="2.60.40.1120">
    <property type="entry name" value="Carboxypeptidase-like, regulatory domain"/>
    <property type="match status" value="1"/>
</dbReference>
<dbReference type="PROSITE" id="PS52016">
    <property type="entry name" value="TONB_DEPENDENT_REC_3"/>
    <property type="match status" value="1"/>
</dbReference>
<proteinExistence type="inferred from homology"/>
<dbReference type="InterPro" id="IPR039426">
    <property type="entry name" value="TonB-dep_rcpt-like"/>
</dbReference>
<dbReference type="InterPro" id="IPR023997">
    <property type="entry name" value="TonB-dep_OMP_SusC/RagA_CS"/>
</dbReference>
<gene>
    <name evidence="3" type="ORF">HMPREF9151_02176</name>
</gene>
<keyword evidence="1" id="KW-1134">Transmembrane beta strand</keyword>
<name>L1N177_9BACT</name>
<dbReference type="SUPFAM" id="SSF49464">
    <property type="entry name" value="Carboxypeptidase regulatory domain-like"/>
    <property type="match status" value="1"/>
</dbReference>
<keyword evidence="1" id="KW-0812">Transmembrane</keyword>
<dbReference type="Gene3D" id="2.170.130.10">
    <property type="entry name" value="TonB-dependent receptor, plug domain"/>
    <property type="match status" value="1"/>
</dbReference>
<evidence type="ECO:0000313" key="4">
    <source>
        <dbReference type="Proteomes" id="UP000010433"/>
    </source>
</evidence>
<dbReference type="PROSITE" id="PS00018">
    <property type="entry name" value="EF_HAND_1"/>
    <property type="match status" value="1"/>
</dbReference>
<dbReference type="InterPro" id="IPR037066">
    <property type="entry name" value="Plug_dom_sf"/>
</dbReference>
<protein>
    <submittedName>
        <fullName evidence="3">TonB-dependent receptor plug domain protein</fullName>
    </submittedName>
</protein>
<evidence type="ECO:0000259" key="2">
    <source>
        <dbReference type="Pfam" id="PF07715"/>
    </source>
</evidence>
<dbReference type="InterPro" id="IPR008969">
    <property type="entry name" value="CarboxyPept-like_regulatory"/>
</dbReference>
<dbReference type="SUPFAM" id="SSF56935">
    <property type="entry name" value="Porins"/>
    <property type="match status" value="1"/>
</dbReference>
<feature type="domain" description="TonB-dependent receptor plug" evidence="2">
    <location>
        <begin position="133"/>
        <end position="239"/>
    </location>
</feature>
<dbReference type="Proteomes" id="UP000010433">
    <property type="component" value="Unassembled WGS sequence"/>
</dbReference>
<keyword evidence="4" id="KW-1185">Reference proteome</keyword>
<dbReference type="STRING" id="1127699.HMPREF9151_02176"/>
<dbReference type="GO" id="GO:0009279">
    <property type="term" value="C:cell outer membrane"/>
    <property type="evidence" value="ECO:0007669"/>
    <property type="project" value="UniProtKB-SubCell"/>
</dbReference>